<dbReference type="CDD" id="cd00086">
    <property type="entry name" value="homeodomain"/>
    <property type="match status" value="1"/>
</dbReference>
<dbReference type="InterPro" id="IPR051000">
    <property type="entry name" value="Homeobox_DNA-bind_prot"/>
</dbReference>
<protein>
    <recommendedName>
        <fullName evidence="7">Homeobox domain-containing protein</fullName>
    </recommendedName>
</protein>
<evidence type="ECO:0000256" key="5">
    <source>
        <dbReference type="RuleBase" id="RU000682"/>
    </source>
</evidence>
<dbReference type="GO" id="GO:0000981">
    <property type="term" value="F:DNA-binding transcription factor activity, RNA polymerase II-specific"/>
    <property type="evidence" value="ECO:0007669"/>
    <property type="project" value="InterPro"/>
</dbReference>
<dbReference type="GO" id="GO:0005634">
    <property type="term" value="C:nucleus"/>
    <property type="evidence" value="ECO:0007669"/>
    <property type="project" value="UniProtKB-SubCell"/>
</dbReference>
<feature type="region of interest" description="Disordered" evidence="6">
    <location>
        <begin position="421"/>
        <end position="441"/>
    </location>
</feature>
<comment type="subcellular location">
    <subcellularLocation>
        <location evidence="4 5">Nucleus</location>
    </subcellularLocation>
</comment>
<evidence type="ECO:0000256" key="6">
    <source>
        <dbReference type="SAM" id="MobiDB-lite"/>
    </source>
</evidence>
<dbReference type="GeneID" id="30177173"/>
<dbReference type="PANTHER" id="PTHR24324:SF9">
    <property type="entry name" value="HOMEOBOX DOMAIN-CONTAINING PROTEIN"/>
    <property type="match status" value="1"/>
</dbReference>
<dbReference type="InterPro" id="IPR001356">
    <property type="entry name" value="HD"/>
</dbReference>
<feature type="region of interest" description="Disordered" evidence="6">
    <location>
        <begin position="326"/>
        <end position="375"/>
    </location>
</feature>
<dbReference type="GO" id="GO:0030154">
    <property type="term" value="P:cell differentiation"/>
    <property type="evidence" value="ECO:0007669"/>
    <property type="project" value="TreeGrafter"/>
</dbReference>
<evidence type="ECO:0000256" key="1">
    <source>
        <dbReference type="ARBA" id="ARBA00023125"/>
    </source>
</evidence>
<evidence type="ECO:0000256" key="2">
    <source>
        <dbReference type="ARBA" id="ARBA00023155"/>
    </source>
</evidence>
<dbReference type="PANTHER" id="PTHR24324">
    <property type="entry name" value="HOMEOBOX PROTEIN HHEX"/>
    <property type="match status" value="1"/>
</dbReference>
<accession>A0A1E3NT25</accession>
<keyword evidence="9" id="KW-1185">Reference proteome</keyword>
<gene>
    <name evidence="8" type="ORF">PICMEDRAFT_14690</name>
</gene>
<dbReference type="InterPro" id="IPR009057">
    <property type="entry name" value="Homeodomain-like_sf"/>
</dbReference>
<reference evidence="8 9" key="1">
    <citation type="journal article" date="2016" name="Proc. Natl. Acad. Sci. U.S.A.">
        <title>Comparative genomics of biotechnologically important yeasts.</title>
        <authorList>
            <person name="Riley R."/>
            <person name="Haridas S."/>
            <person name="Wolfe K.H."/>
            <person name="Lopes M.R."/>
            <person name="Hittinger C.T."/>
            <person name="Goeker M."/>
            <person name="Salamov A.A."/>
            <person name="Wisecaver J.H."/>
            <person name="Long T.M."/>
            <person name="Calvey C.H."/>
            <person name="Aerts A.L."/>
            <person name="Barry K.W."/>
            <person name="Choi C."/>
            <person name="Clum A."/>
            <person name="Coughlan A.Y."/>
            <person name="Deshpande S."/>
            <person name="Douglass A.P."/>
            <person name="Hanson S.J."/>
            <person name="Klenk H.-P."/>
            <person name="LaButti K.M."/>
            <person name="Lapidus A."/>
            <person name="Lindquist E.A."/>
            <person name="Lipzen A.M."/>
            <person name="Meier-Kolthoff J.P."/>
            <person name="Ohm R.A."/>
            <person name="Otillar R.P."/>
            <person name="Pangilinan J.L."/>
            <person name="Peng Y."/>
            <person name="Rokas A."/>
            <person name="Rosa C.A."/>
            <person name="Scheuner C."/>
            <person name="Sibirny A.A."/>
            <person name="Slot J.C."/>
            <person name="Stielow J.B."/>
            <person name="Sun H."/>
            <person name="Kurtzman C.P."/>
            <person name="Blackwell M."/>
            <person name="Grigoriev I.V."/>
            <person name="Jeffries T.W."/>
        </authorList>
    </citation>
    <scope>NUCLEOTIDE SEQUENCE [LARGE SCALE GENOMIC DNA]</scope>
    <source>
        <strain evidence="8 9">NRRL Y-2026</strain>
    </source>
</reference>
<evidence type="ECO:0000259" key="7">
    <source>
        <dbReference type="PROSITE" id="PS50071"/>
    </source>
</evidence>
<dbReference type="Proteomes" id="UP000094455">
    <property type="component" value="Unassembled WGS sequence"/>
</dbReference>
<dbReference type="GO" id="GO:0000978">
    <property type="term" value="F:RNA polymerase II cis-regulatory region sequence-specific DNA binding"/>
    <property type="evidence" value="ECO:0007669"/>
    <property type="project" value="TreeGrafter"/>
</dbReference>
<proteinExistence type="predicted"/>
<keyword evidence="1 4" id="KW-0238">DNA-binding</keyword>
<dbReference type="STRING" id="763406.A0A1E3NT25"/>
<dbReference type="OrthoDB" id="6159439at2759"/>
<name>A0A1E3NT25_9ASCO</name>
<dbReference type="Gene3D" id="1.10.10.60">
    <property type="entry name" value="Homeodomain-like"/>
    <property type="match status" value="1"/>
</dbReference>
<evidence type="ECO:0000256" key="4">
    <source>
        <dbReference type="PROSITE-ProRule" id="PRU00108"/>
    </source>
</evidence>
<evidence type="ECO:0000256" key="3">
    <source>
        <dbReference type="ARBA" id="ARBA00023242"/>
    </source>
</evidence>
<dbReference type="AlphaFoldDB" id="A0A1E3NT25"/>
<feature type="compositionally biased region" description="Basic and acidic residues" evidence="6">
    <location>
        <begin position="421"/>
        <end position="431"/>
    </location>
</feature>
<dbReference type="InterPro" id="IPR017970">
    <property type="entry name" value="Homeobox_CS"/>
</dbReference>
<feature type="domain" description="Homeobox" evidence="7">
    <location>
        <begin position="258"/>
        <end position="318"/>
    </location>
</feature>
<feature type="compositionally biased region" description="Acidic residues" evidence="6">
    <location>
        <begin position="338"/>
        <end position="375"/>
    </location>
</feature>
<dbReference type="Pfam" id="PF00046">
    <property type="entry name" value="Homeodomain"/>
    <property type="match status" value="1"/>
</dbReference>
<organism evidence="8 9">
    <name type="scientific">Pichia membranifaciens NRRL Y-2026</name>
    <dbReference type="NCBI Taxonomy" id="763406"/>
    <lineage>
        <taxon>Eukaryota</taxon>
        <taxon>Fungi</taxon>
        <taxon>Dikarya</taxon>
        <taxon>Ascomycota</taxon>
        <taxon>Saccharomycotina</taxon>
        <taxon>Pichiomycetes</taxon>
        <taxon>Pichiales</taxon>
        <taxon>Pichiaceae</taxon>
        <taxon>Pichia</taxon>
    </lineage>
</organism>
<dbReference type="SUPFAM" id="SSF46689">
    <property type="entry name" value="Homeodomain-like"/>
    <property type="match status" value="1"/>
</dbReference>
<keyword evidence="3 4" id="KW-0539">Nucleus</keyword>
<keyword evidence="2 4" id="KW-0371">Homeobox</keyword>
<evidence type="ECO:0000313" key="8">
    <source>
        <dbReference type="EMBL" id="ODQ49222.1"/>
    </source>
</evidence>
<evidence type="ECO:0000313" key="9">
    <source>
        <dbReference type="Proteomes" id="UP000094455"/>
    </source>
</evidence>
<dbReference type="EMBL" id="KV454001">
    <property type="protein sequence ID" value="ODQ49222.1"/>
    <property type="molecule type" value="Genomic_DNA"/>
</dbReference>
<feature type="DNA-binding region" description="Homeobox" evidence="4">
    <location>
        <begin position="260"/>
        <end position="319"/>
    </location>
</feature>
<sequence>MSTAASVTETPLKHTAQGAVSLPPLSSILLSPAESSLRNSLIHESTPQRHKVPLLPARAKPNIFNTGGAKPPHSSRAFSLPSIESLTASPTLKKSLSCSASLPLPTPYHDSFYNKSFVPATPLTHKLPLAPILNQSTPLHLSRSRTNTSIFPVLSKQRNANVSLTSDNNESSFCASTPFKSTLNTSSLSSGSENIFSSKNIINSSTLKSDLSIKLQDKTPGSVSKKRKASLDESKSFAFISHSQETFLSNEPNIDNARLARRKRRRTSPTELAILKEEFKKGTTPNKQRRILIAKRVDMTEKAVQIWFQNKRQAMRKIQNQNSKEFVVEINSKKSPDTSDDEDMNEDEDAENDNDNDNDNNNDNDNGNDNDNDEHENEALLSVSNKLKTYTEAELKIASESGIYSDDSSVDSKQLNLLEENKENIDPDVKSPSKVGSVMSLPPRGIFSSPLSSTKSGKKMVLTDITNQQAGQTFKFKSTNFGLISHNAITSRRQKPTMKLKLKSGFANSSKPNEFKHQGLVILKDATNHSNTKSEIKLKVHAAPQLKSEN</sequence>
<dbReference type="PROSITE" id="PS00027">
    <property type="entry name" value="HOMEOBOX_1"/>
    <property type="match status" value="1"/>
</dbReference>
<dbReference type="RefSeq" id="XP_019020335.1">
    <property type="nucleotide sequence ID" value="XM_019160486.1"/>
</dbReference>
<dbReference type="PROSITE" id="PS50071">
    <property type="entry name" value="HOMEOBOX_2"/>
    <property type="match status" value="1"/>
</dbReference>
<dbReference type="SMART" id="SM00389">
    <property type="entry name" value="HOX"/>
    <property type="match status" value="1"/>
</dbReference>